<evidence type="ECO:0000313" key="2">
    <source>
        <dbReference type="Proteomes" id="UP000276733"/>
    </source>
</evidence>
<organism evidence="1 2">
    <name type="scientific">Capnocytophaga ochracea</name>
    <dbReference type="NCBI Taxonomy" id="1018"/>
    <lineage>
        <taxon>Bacteria</taxon>
        <taxon>Pseudomonadati</taxon>
        <taxon>Bacteroidota</taxon>
        <taxon>Flavobacteriia</taxon>
        <taxon>Flavobacteriales</taxon>
        <taxon>Flavobacteriaceae</taxon>
        <taxon>Capnocytophaga</taxon>
    </lineage>
</organism>
<name>A0A7Z8YDJ0_CAPOC</name>
<proteinExistence type="predicted"/>
<evidence type="ECO:0000313" key="1">
    <source>
        <dbReference type="EMBL" id="VDG81942.1"/>
    </source>
</evidence>
<protein>
    <submittedName>
        <fullName evidence="1">Uncharacterized protein</fullName>
    </submittedName>
</protein>
<gene>
    <name evidence="1" type="ORF">NCTC11458_01238</name>
</gene>
<dbReference type="Proteomes" id="UP000276733">
    <property type="component" value="Unassembled WGS sequence"/>
</dbReference>
<sequence>MKELENEKINRLVNGDEENWRGSEEVIQVKDKERNEWA</sequence>
<dbReference type="EMBL" id="UYIQ01000001">
    <property type="protein sequence ID" value="VDG81942.1"/>
    <property type="molecule type" value="Genomic_DNA"/>
</dbReference>
<reference evidence="1 2" key="1">
    <citation type="submission" date="2018-11" db="EMBL/GenBank/DDBJ databases">
        <authorList>
            <consortium name="Pathogen Informatics"/>
        </authorList>
    </citation>
    <scope>NUCLEOTIDE SEQUENCE [LARGE SCALE GENOMIC DNA]</scope>
    <source>
        <strain evidence="1 2">NCTC11458</strain>
    </source>
</reference>
<accession>A0A7Z8YDJ0</accession>
<comment type="caution">
    <text evidence="1">The sequence shown here is derived from an EMBL/GenBank/DDBJ whole genome shotgun (WGS) entry which is preliminary data.</text>
</comment>
<dbReference type="AlphaFoldDB" id="A0A7Z8YDJ0"/>